<evidence type="ECO:0000313" key="2">
    <source>
        <dbReference type="EMBL" id="ARS64448.1"/>
    </source>
</evidence>
<keyword evidence="1" id="KW-1133">Transmembrane helix</keyword>
<dbReference type="AlphaFoldDB" id="A0A2Z2HK57"/>
<evidence type="ECO:0000256" key="1">
    <source>
        <dbReference type="SAM" id="Phobius"/>
    </source>
</evidence>
<sequence length="74" mass="8222">MNNRRVGLSSIIGSIILGIIALGLDVLPEYMIFPLLILSGIGLILGIVLLNYNVKHSKRDKGRFKRTNTKAWDT</sequence>
<dbReference type="EMBL" id="CP021324">
    <property type="protein sequence ID" value="ARS64448.1"/>
    <property type="molecule type" value="Genomic_DNA"/>
</dbReference>
<keyword evidence="3" id="KW-1185">Reference proteome</keyword>
<dbReference type="Proteomes" id="UP000249949">
    <property type="component" value="Chromosome"/>
</dbReference>
<dbReference type="RefSeq" id="WP_086907555.1">
    <property type="nucleotide sequence ID" value="NZ_CP021324.1"/>
</dbReference>
<dbReference type="GeneID" id="32901301"/>
<reference evidence="2 3" key="1">
    <citation type="journal article" date="2017" name="Environ. Microbiol.">
        <title>Genome and epigenome of a novel marine Thaumarchaeota strain suggest viral infection, phosphorothioation DNA modification and multiple restriction systems.</title>
        <authorList>
            <person name="Ahlgren N.A."/>
            <person name="Chen Y."/>
            <person name="Needham D.M."/>
            <person name="Parada A.E."/>
            <person name="Sachdeva R."/>
            <person name="Trinh V."/>
            <person name="Chen T."/>
            <person name="Fuhrman J.A."/>
        </authorList>
    </citation>
    <scope>NUCLEOTIDE SEQUENCE [LARGE SCALE GENOMIC DNA]</scope>
    <source>
        <strain evidence="2 3">SPOT01</strain>
    </source>
</reference>
<name>A0A2Z2HK57_9ARCH</name>
<dbReference type="KEGG" id="nct:NMSP_0829"/>
<accession>A0A2Z2HK57</accession>
<protein>
    <submittedName>
        <fullName evidence="2">Uncharacterized protein</fullName>
    </submittedName>
</protein>
<proteinExistence type="predicted"/>
<organism evidence="2 3">
    <name type="scientific">Candidatus Nitrosomarinus catalinensis</name>
    <dbReference type="NCBI Taxonomy" id="1898749"/>
    <lineage>
        <taxon>Archaea</taxon>
        <taxon>Nitrososphaerota</taxon>
        <taxon>Nitrososphaeria</taxon>
        <taxon>Nitrosopumilales</taxon>
        <taxon>Nitrosopumilaceae</taxon>
        <taxon>Candidatus Nitrosomarinus</taxon>
    </lineage>
</organism>
<evidence type="ECO:0000313" key="3">
    <source>
        <dbReference type="Proteomes" id="UP000249949"/>
    </source>
</evidence>
<feature type="transmembrane region" description="Helical" evidence="1">
    <location>
        <begin position="7"/>
        <end position="24"/>
    </location>
</feature>
<feature type="transmembrane region" description="Helical" evidence="1">
    <location>
        <begin position="30"/>
        <end position="54"/>
    </location>
</feature>
<keyword evidence="1" id="KW-0812">Transmembrane</keyword>
<keyword evidence="1" id="KW-0472">Membrane</keyword>
<gene>
    <name evidence="2" type="ORF">NMSP_0829</name>
</gene>